<proteinExistence type="predicted"/>
<dbReference type="Proteomes" id="UP000012081">
    <property type="component" value="Unassembled WGS sequence"/>
</dbReference>
<dbReference type="InterPro" id="IPR013974">
    <property type="entry name" value="SAF"/>
</dbReference>
<dbReference type="OrthoDB" id="2584917at2"/>
<dbReference type="InterPro" id="IPR017592">
    <property type="entry name" value="Pilus_assmbl_Flp-typ_CpaB"/>
</dbReference>
<dbReference type="EMBL" id="APBN01000022">
    <property type="protein sequence ID" value="EMT50045.1"/>
    <property type="molecule type" value="Genomic_DNA"/>
</dbReference>
<evidence type="ECO:0000313" key="4">
    <source>
        <dbReference type="EMBL" id="EMT50045.1"/>
    </source>
</evidence>
<organism evidence="4 5">
    <name type="scientific">Brevibacillus borstelensis AK1</name>
    <dbReference type="NCBI Taxonomy" id="1300222"/>
    <lineage>
        <taxon>Bacteria</taxon>
        <taxon>Bacillati</taxon>
        <taxon>Bacillota</taxon>
        <taxon>Bacilli</taxon>
        <taxon>Bacillales</taxon>
        <taxon>Paenibacillaceae</taxon>
        <taxon>Brevibacillus</taxon>
    </lineage>
</organism>
<name>M8E3K0_9BACL</name>
<dbReference type="Pfam" id="PF16976">
    <property type="entry name" value="RcpC"/>
    <property type="match status" value="1"/>
</dbReference>
<dbReference type="RefSeq" id="WP_003392790.1">
    <property type="nucleotide sequence ID" value="NZ_APBN01000022.1"/>
</dbReference>
<dbReference type="CDD" id="cd11614">
    <property type="entry name" value="SAF_CpaB_FlgA_like"/>
    <property type="match status" value="1"/>
</dbReference>
<evidence type="ECO:0008006" key="6">
    <source>
        <dbReference type="Google" id="ProtNLM"/>
    </source>
</evidence>
<evidence type="ECO:0000313" key="5">
    <source>
        <dbReference type="Proteomes" id="UP000012081"/>
    </source>
</evidence>
<evidence type="ECO:0000259" key="3">
    <source>
        <dbReference type="Pfam" id="PF16976"/>
    </source>
</evidence>
<dbReference type="STRING" id="1300222.I532_24312"/>
<keyword evidence="5" id="KW-1185">Reference proteome</keyword>
<keyword evidence="1" id="KW-0812">Transmembrane</keyword>
<reference evidence="4 5" key="1">
    <citation type="submission" date="2013-03" db="EMBL/GenBank/DDBJ databases">
        <title>Assembly of a new bacterial strain Brevibacillus borstelensis AK1.</title>
        <authorList>
            <person name="Rajan I."/>
            <person name="PoliReddy D."/>
            <person name="Sugumar T."/>
            <person name="Rathinam K."/>
            <person name="Alqarawi S."/>
            <person name="Khalil A.B."/>
            <person name="Sivakumar N."/>
        </authorList>
    </citation>
    <scope>NUCLEOTIDE SEQUENCE [LARGE SCALE GENOMIC DNA]</scope>
    <source>
        <strain evidence="4 5">AK1</strain>
    </source>
</reference>
<dbReference type="InterPro" id="IPR031571">
    <property type="entry name" value="RcpC_dom"/>
</dbReference>
<gene>
    <name evidence="4" type="ORF">I532_24312</name>
</gene>
<keyword evidence="1" id="KW-0472">Membrane</keyword>
<evidence type="ECO:0000256" key="1">
    <source>
        <dbReference type="SAM" id="Phobius"/>
    </source>
</evidence>
<feature type="transmembrane region" description="Helical" evidence="1">
    <location>
        <begin position="6"/>
        <end position="24"/>
    </location>
</feature>
<dbReference type="PATRIC" id="fig|1300222.3.peg.5108"/>
<feature type="domain" description="SAF" evidence="2">
    <location>
        <begin position="35"/>
        <end position="92"/>
    </location>
</feature>
<dbReference type="Pfam" id="PF08666">
    <property type="entry name" value="SAF"/>
    <property type="match status" value="1"/>
</dbReference>
<sequence length="241" mass="26742">MFAKVGWRIFFILVSAGAIAYSVYEYLDSLRQTTVVIVAAKEIPAHTLITEDMVKPVEVAADSARLLITKPVTVKEDVVGGITLQKIEAGKPMELDPKALIFPEQRSMYLRKDGSVDMTYFIPKEKRLISVALPPASVVDNRLSKGDWVDVIYTSKSDSKAIGESVSHMILQQVEVFDIERVNVKGEGRESVMQHVTLLVSPQEAVKLSLAKHKGDIDLILNPWNGDRERVAPVTDSLLLK</sequence>
<protein>
    <recommendedName>
        <fullName evidence="6">SAF domain-containing protein</fullName>
    </recommendedName>
</protein>
<feature type="domain" description="Flp pilus assembly protein RcpC/CpaB" evidence="3">
    <location>
        <begin position="118"/>
        <end position="221"/>
    </location>
</feature>
<dbReference type="AlphaFoldDB" id="M8E3K0"/>
<evidence type="ECO:0000259" key="2">
    <source>
        <dbReference type="Pfam" id="PF08666"/>
    </source>
</evidence>
<comment type="caution">
    <text evidence="4">The sequence shown here is derived from an EMBL/GenBank/DDBJ whole genome shotgun (WGS) entry which is preliminary data.</text>
</comment>
<dbReference type="NCBIfam" id="TIGR03177">
    <property type="entry name" value="pilus_cpaB"/>
    <property type="match status" value="1"/>
</dbReference>
<accession>M8E3K0</accession>
<keyword evidence="1" id="KW-1133">Transmembrane helix</keyword>